<dbReference type="PANTHER" id="PTHR46211">
    <property type="entry name" value="GLYCEROPHOSPHORYL DIESTER PHOSPHODIESTERASE"/>
    <property type="match status" value="1"/>
</dbReference>
<dbReference type="GO" id="GO:0006629">
    <property type="term" value="P:lipid metabolic process"/>
    <property type="evidence" value="ECO:0007669"/>
    <property type="project" value="InterPro"/>
</dbReference>
<gene>
    <name evidence="2" type="ORF">Lspi_0104</name>
</gene>
<dbReference type="OrthoDB" id="9795622at2"/>
<dbReference type="SUPFAM" id="SSF51695">
    <property type="entry name" value="PLC-like phosphodiesterases"/>
    <property type="match status" value="1"/>
</dbReference>
<dbReference type="EC" id="3.1.4.46" evidence="2"/>
<dbReference type="Proteomes" id="UP000054877">
    <property type="component" value="Unassembled WGS sequence"/>
</dbReference>
<protein>
    <submittedName>
        <fullName evidence="2">Glycerophosphoryl diester phosphodiesterase</fullName>
        <ecNumber evidence="2">3.1.4.46</ecNumber>
    </submittedName>
</protein>
<dbReference type="Pfam" id="PF03009">
    <property type="entry name" value="GDPD"/>
    <property type="match status" value="1"/>
</dbReference>
<reference evidence="2 3" key="1">
    <citation type="submission" date="2015-11" db="EMBL/GenBank/DDBJ databases">
        <title>Genomic analysis of 38 Legionella species identifies large and diverse effector repertoires.</title>
        <authorList>
            <person name="Burstein D."/>
            <person name="Amaro F."/>
            <person name="Zusman T."/>
            <person name="Lifshitz Z."/>
            <person name="Cohen O."/>
            <person name="Gilbert J.A."/>
            <person name="Pupko T."/>
            <person name="Shuman H.A."/>
            <person name="Segal G."/>
        </authorList>
    </citation>
    <scope>NUCLEOTIDE SEQUENCE [LARGE SCALE GENOMIC DNA]</scope>
    <source>
        <strain evidence="2 3">Mt.St.Helens-9</strain>
    </source>
</reference>
<feature type="domain" description="GP-PDE" evidence="1">
    <location>
        <begin position="31"/>
        <end position="258"/>
    </location>
</feature>
<evidence type="ECO:0000259" key="1">
    <source>
        <dbReference type="PROSITE" id="PS51704"/>
    </source>
</evidence>
<dbReference type="PANTHER" id="PTHR46211:SF1">
    <property type="entry name" value="GLYCEROPHOSPHODIESTER PHOSPHODIESTERASE, CYTOPLASMIC"/>
    <property type="match status" value="1"/>
</dbReference>
<keyword evidence="3" id="KW-1185">Reference proteome</keyword>
<evidence type="ECO:0000313" key="3">
    <source>
        <dbReference type="Proteomes" id="UP000054877"/>
    </source>
</evidence>
<dbReference type="Gene3D" id="3.20.20.190">
    <property type="entry name" value="Phosphatidylinositol (PI) phosphodiesterase"/>
    <property type="match status" value="1"/>
</dbReference>
<dbReference type="RefSeq" id="WP_065238348.1">
    <property type="nucleotide sequence ID" value="NZ_CAAAII010000002.1"/>
</dbReference>
<proteinExistence type="predicted"/>
<dbReference type="InterPro" id="IPR030395">
    <property type="entry name" value="GP_PDE_dom"/>
</dbReference>
<sequence>MSFMDFLQQGINTLFACLPRKRPTASLANQVKLIAHRGAHDKQRHVIENTRQAFEQALVLGCWGIEFDVHATGDDVLVVNHDPTLSRLWGHDMAIRDMTFAELRALVPDMPSLEEMVSLYGRKMHLFIELKAPFAHEKKLHDTLRSLTPCEDYHLLSLDAPLFAGLTLFPKRSLLLVPEHNNVSAFCRLAIQRQYGGVMGHFLLLTHKKIRWLREAGLKVGVGFVDSRHSLYREINRGVYWVFSNKSALVSRILKDIQ</sequence>
<name>A0A0W0ZB01_LEGSP</name>
<dbReference type="GO" id="GO:0008889">
    <property type="term" value="F:glycerophosphodiester phosphodiesterase activity"/>
    <property type="evidence" value="ECO:0007669"/>
    <property type="project" value="UniProtKB-EC"/>
</dbReference>
<accession>A0A0W0ZB01</accession>
<dbReference type="PROSITE" id="PS51704">
    <property type="entry name" value="GP_PDE"/>
    <property type="match status" value="1"/>
</dbReference>
<dbReference type="STRING" id="452.Lspi_0104"/>
<comment type="caution">
    <text evidence="2">The sequence shown here is derived from an EMBL/GenBank/DDBJ whole genome shotgun (WGS) entry which is preliminary data.</text>
</comment>
<dbReference type="AlphaFoldDB" id="A0A0W0ZB01"/>
<dbReference type="EMBL" id="LNYX01000001">
    <property type="protein sequence ID" value="KTD66341.1"/>
    <property type="molecule type" value="Genomic_DNA"/>
</dbReference>
<dbReference type="InterPro" id="IPR017946">
    <property type="entry name" value="PLC-like_Pdiesterase_TIM-brl"/>
</dbReference>
<evidence type="ECO:0000313" key="2">
    <source>
        <dbReference type="EMBL" id="KTD66341.1"/>
    </source>
</evidence>
<organism evidence="2 3">
    <name type="scientific">Legionella spiritensis</name>
    <dbReference type="NCBI Taxonomy" id="452"/>
    <lineage>
        <taxon>Bacteria</taxon>
        <taxon>Pseudomonadati</taxon>
        <taxon>Pseudomonadota</taxon>
        <taxon>Gammaproteobacteria</taxon>
        <taxon>Legionellales</taxon>
        <taxon>Legionellaceae</taxon>
        <taxon>Legionella</taxon>
    </lineage>
</organism>
<keyword evidence="2" id="KW-0378">Hydrolase</keyword>
<dbReference type="PATRIC" id="fig|452.5.peg.117"/>